<evidence type="ECO:0000313" key="3">
    <source>
        <dbReference type="Proteomes" id="UP000029622"/>
    </source>
</evidence>
<gene>
    <name evidence="2" type="ORF">Y919_06545</name>
</gene>
<dbReference type="EMBL" id="AZTB01000028">
    <property type="protein sequence ID" value="KGG80370.1"/>
    <property type="molecule type" value="Genomic_DNA"/>
</dbReference>
<organism evidence="2 3">
    <name type="scientific">Caloranaerobacter azorensis H53214</name>
    <dbReference type="NCBI Taxonomy" id="1156417"/>
    <lineage>
        <taxon>Bacteria</taxon>
        <taxon>Bacillati</taxon>
        <taxon>Bacillota</taxon>
        <taxon>Tissierellia</taxon>
        <taxon>Tissierellales</taxon>
        <taxon>Thermohalobacteraceae</taxon>
        <taxon>Caloranaerobacter</taxon>
    </lineage>
</organism>
<feature type="signal peptide" evidence="1">
    <location>
        <begin position="1"/>
        <end position="21"/>
    </location>
</feature>
<keyword evidence="1" id="KW-0732">Signal</keyword>
<protein>
    <recommendedName>
        <fullName evidence="4">Lipoprotein</fullName>
    </recommendedName>
</protein>
<dbReference type="PROSITE" id="PS51257">
    <property type="entry name" value="PROKAR_LIPOPROTEIN"/>
    <property type="match status" value="1"/>
</dbReference>
<reference evidence="2 3" key="1">
    <citation type="submission" date="2013-12" db="EMBL/GenBank/DDBJ databases">
        <title>Draft genome sequence of Caloranaerobacter sp. H53214.</title>
        <authorList>
            <person name="Jiang L.J."/>
            <person name="Shao Z.Z."/>
            <person name="Long M.N."/>
        </authorList>
    </citation>
    <scope>NUCLEOTIDE SEQUENCE [LARGE SCALE GENOMIC DNA]</scope>
    <source>
        <strain evidence="2 3">H53214</strain>
    </source>
</reference>
<sequence>MRKIIILLLSIVLIISLTACGQDDFEKFVEATKKTDAIKRGQEEIVTVLEFDFNIEGLSDEEIKALNYLKKIKSKFYITFDCESNKIIARSYYNFSGLGFDSEFYMNEGKSFIKVPIISKYIKIDDVTDENSQYEFMSEETCEAIKNKWMEIVKQDDVFTGKRSIMSTPDGEVKVTNYKIRLDEKIIKEFLNYFIEVIYKDEKFKENFEAYLKQVSNEKVKMDFDKIYFNFKKMLDNSSIKEFNYDAFIDIDGYIVKESIEMKLELEKSMERVINSIKFSLQNKRWSIGKKQKFEFPEIKEKDIIPFEEMGKGIPFMIEDIFKNE</sequence>
<dbReference type="Proteomes" id="UP000029622">
    <property type="component" value="Unassembled WGS sequence"/>
</dbReference>
<feature type="chain" id="PRO_5001917293" description="Lipoprotein" evidence="1">
    <location>
        <begin position="22"/>
        <end position="325"/>
    </location>
</feature>
<comment type="caution">
    <text evidence="2">The sequence shown here is derived from an EMBL/GenBank/DDBJ whole genome shotgun (WGS) entry which is preliminary data.</text>
</comment>
<name>A0A096BGP0_9FIRM</name>
<dbReference type="AlphaFoldDB" id="A0A096BGP0"/>
<dbReference type="RefSeq" id="WP_035163424.1">
    <property type="nucleotide sequence ID" value="NZ_AZTB01000028.1"/>
</dbReference>
<evidence type="ECO:0000256" key="1">
    <source>
        <dbReference type="SAM" id="SignalP"/>
    </source>
</evidence>
<dbReference type="STRING" id="1156417.Y919_06545"/>
<proteinExistence type="predicted"/>
<evidence type="ECO:0008006" key="4">
    <source>
        <dbReference type="Google" id="ProtNLM"/>
    </source>
</evidence>
<accession>A0A096BGP0</accession>
<evidence type="ECO:0000313" key="2">
    <source>
        <dbReference type="EMBL" id="KGG80370.1"/>
    </source>
</evidence>